<evidence type="ECO:0000313" key="2">
    <source>
        <dbReference type="EMBL" id="KAB0390375.1"/>
    </source>
</evidence>
<dbReference type="SUPFAM" id="SSF81321">
    <property type="entry name" value="Family A G protein-coupled receptor-like"/>
    <property type="match status" value="1"/>
</dbReference>
<sequence>LVGSQENTTLKKNCTAVTEFIFLGLTEGAEFHLPYYRNRQCEHDFVNQNHPAFVDLCYTTEVTPKMLAHFLPKRKTISGIGCFLQFHFFIVLVITNYYMLTVMIDYHCMAICKPLLYEINHFYCADPPLLVFACSYTYIKEIAMFVEPHCLLKLEYILQGIKQKHM</sequence>
<evidence type="ECO:0008006" key="4">
    <source>
        <dbReference type="Google" id="ProtNLM"/>
    </source>
</evidence>
<name>A0A643BRZ8_BALPH</name>
<accession>A0A643BRZ8</accession>
<dbReference type="Proteomes" id="UP000437017">
    <property type="component" value="Unassembled WGS sequence"/>
</dbReference>
<keyword evidence="3" id="KW-1185">Reference proteome</keyword>
<proteinExistence type="predicted"/>
<feature type="non-terminal residue" evidence="2">
    <location>
        <position position="1"/>
    </location>
</feature>
<protein>
    <recommendedName>
        <fullName evidence="4">G-protein coupled receptors family 1 profile domain-containing protein</fullName>
    </recommendedName>
</protein>
<reference evidence="2 3" key="1">
    <citation type="journal article" date="2019" name="PLoS ONE">
        <title>Genomic analyses reveal an absence of contemporary introgressive admixture between fin whales and blue whales, despite known hybrids.</title>
        <authorList>
            <person name="Westbury M.V."/>
            <person name="Petersen B."/>
            <person name="Lorenzen E.D."/>
        </authorList>
    </citation>
    <scope>NUCLEOTIDE SEQUENCE [LARGE SCALE GENOMIC DNA]</scope>
    <source>
        <strain evidence="2">FinWhale-01</strain>
    </source>
</reference>
<dbReference type="AlphaFoldDB" id="A0A643BRZ8"/>
<organism evidence="2 3">
    <name type="scientific">Balaenoptera physalus</name>
    <name type="common">Fin whale</name>
    <name type="synonym">Balaena physalus</name>
    <dbReference type="NCBI Taxonomy" id="9770"/>
    <lineage>
        <taxon>Eukaryota</taxon>
        <taxon>Metazoa</taxon>
        <taxon>Chordata</taxon>
        <taxon>Craniata</taxon>
        <taxon>Vertebrata</taxon>
        <taxon>Euteleostomi</taxon>
        <taxon>Mammalia</taxon>
        <taxon>Eutheria</taxon>
        <taxon>Laurasiatheria</taxon>
        <taxon>Artiodactyla</taxon>
        <taxon>Whippomorpha</taxon>
        <taxon>Cetacea</taxon>
        <taxon>Mysticeti</taxon>
        <taxon>Balaenopteridae</taxon>
        <taxon>Balaenoptera</taxon>
    </lineage>
</organism>
<feature type="transmembrane region" description="Helical" evidence="1">
    <location>
        <begin position="76"/>
        <end position="99"/>
    </location>
</feature>
<dbReference type="PANTHER" id="PTHR48018">
    <property type="entry name" value="OLFACTORY RECEPTOR"/>
    <property type="match status" value="1"/>
</dbReference>
<dbReference type="Gene3D" id="1.20.1070.10">
    <property type="entry name" value="Rhodopsin 7-helix transmembrane proteins"/>
    <property type="match status" value="1"/>
</dbReference>
<evidence type="ECO:0000256" key="1">
    <source>
        <dbReference type="SAM" id="Phobius"/>
    </source>
</evidence>
<keyword evidence="1" id="KW-0812">Transmembrane</keyword>
<keyword evidence="1" id="KW-0472">Membrane</keyword>
<comment type="caution">
    <text evidence="2">The sequence shown here is derived from an EMBL/GenBank/DDBJ whole genome shotgun (WGS) entry which is preliminary data.</text>
</comment>
<keyword evidence="1" id="KW-1133">Transmembrane helix</keyword>
<dbReference type="EMBL" id="SGJD01005548">
    <property type="protein sequence ID" value="KAB0390375.1"/>
    <property type="molecule type" value="Genomic_DNA"/>
</dbReference>
<evidence type="ECO:0000313" key="3">
    <source>
        <dbReference type="Proteomes" id="UP000437017"/>
    </source>
</evidence>
<gene>
    <name evidence="2" type="ORF">E2I00_012002</name>
</gene>